<sequence length="126" mass="13746">MDVFVYGTLTEPSTAERLLDRYEFDGRAVLRGLYRVDGSYPTLAPGGRCEGRLLSTSEVATLDRYEGVDSGLYVRRSLPADDGSTVECYIGDPAQLGVAVTWPGTGPFADRVDRYLDTSDVGVTIR</sequence>
<dbReference type="EMBL" id="RKLQ01000006">
    <property type="protein sequence ID" value="MBX0305953.1"/>
    <property type="molecule type" value="Genomic_DNA"/>
</dbReference>
<dbReference type="InterPro" id="IPR036568">
    <property type="entry name" value="GGCT-like_sf"/>
</dbReference>
<dbReference type="RefSeq" id="WP_220590142.1">
    <property type="nucleotide sequence ID" value="NZ_RKLQ01000006.1"/>
</dbReference>
<evidence type="ECO:0000259" key="1">
    <source>
        <dbReference type="Pfam" id="PF06094"/>
    </source>
</evidence>
<dbReference type="Proteomes" id="UP000783863">
    <property type="component" value="Unassembled WGS sequence"/>
</dbReference>
<feature type="domain" description="Gamma-glutamylcyclotransferase AIG2-like" evidence="1">
    <location>
        <begin position="3"/>
        <end position="90"/>
    </location>
</feature>
<proteinExistence type="predicted"/>
<gene>
    <name evidence="2" type="ORF">EGD98_20100</name>
</gene>
<comment type="caution">
    <text evidence="2">The sequence shown here is derived from an EMBL/GenBank/DDBJ whole genome shotgun (WGS) entry which is preliminary data.</text>
</comment>
<dbReference type="Pfam" id="PF06094">
    <property type="entry name" value="GGACT"/>
    <property type="match status" value="1"/>
</dbReference>
<dbReference type="CDD" id="cd06661">
    <property type="entry name" value="GGCT_like"/>
    <property type="match status" value="1"/>
</dbReference>
<dbReference type="Gene3D" id="3.10.490.10">
    <property type="entry name" value="Gamma-glutamyl cyclotransferase-like"/>
    <property type="match status" value="1"/>
</dbReference>
<dbReference type="InterPro" id="IPR009288">
    <property type="entry name" value="AIG2-like_dom"/>
</dbReference>
<evidence type="ECO:0000313" key="3">
    <source>
        <dbReference type="Proteomes" id="UP000783863"/>
    </source>
</evidence>
<name>A0A8J8CD50_9EURY</name>
<protein>
    <submittedName>
        <fullName evidence="2">Gamma-glutamylcyclotransferase</fullName>
    </submittedName>
</protein>
<dbReference type="AlphaFoldDB" id="A0A8J8CD50"/>
<organism evidence="2 3">
    <name type="scientific">Haloarcula salinisoli</name>
    <dbReference type="NCBI Taxonomy" id="2487746"/>
    <lineage>
        <taxon>Archaea</taxon>
        <taxon>Methanobacteriati</taxon>
        <taxon>Methanobacteriota</taxon>
        <taxon>Stenosarchaea group</taxon>
        <taxon>Halobacteria</taxon>
        <taxon>Halobacteriales</taxon>
        <taxon>Haloarculaceae</taxon>
        <taxon>Haloarcula</taxon>
    </lineage>
</organism>
<accession>A0A8J8CD50</accession>
<dbReference type="SUPFAM" id="SSF110857">
    <property type="entry name" value="Gamma-glutamyl cyclotransferase-like"/>
    <property type="match status" value="1"/>
</dbReference>
<evidence type="ECO:0000313" key="2">
    <source>
        <dbReference type="EMBL" id="MBX0305953.1"/>
    </source>
</evidence>
<dbReference type="InterPro" id="IPR013024">
    <property type="entry name" value="GGCT-like"/>
</dbReference>
<keyword evidence="3" id="KW-1185">Reference proteome</keyword>
<reference evidence="2" key="1">
    <citation type="submission" date="2021-06" db="EMBL/GenBank/DDBJ databases">
        <title>Halomicroarcula sp. F24A a new haloarchaeum isolated from saline soil.</title>
        <authorList>
            <person name="Duran-Viseras A."/>
            <person name="Sanchez-Porro C."/>
            <person name="Ventosa A."/>
        </authorList>
    </citation>
    <scope>NUCLEOTIDE SEQUENCE</scope>
    <source>
        <strain evidence="2">F24A</strain>
    </source>
</reference>